<dbReference type="Gene3D" id="1.10.3210.10">
    <property type="entry name" value="Hypothetical protein af1432"/>
    <property type="match status" value="1"/>
</dbReference>
<sequence>MVTVNVDRARRIAEELLADVLPRRWSHTIGVAAAAADLAEILAPESADTIVAAAWLHDIGYAPDLISTGFHPLDGAAYLATHTVADEAMSAEVIRLVAHHTGAAFEARERGLHDVLVSYPAPADALLAILSCADLCTGPDGVPVDPGARIAEVLTRYPVGHPVHRAISTSGPGLIAEARAILDAAATARARTARGGSA</sequence>
<dbReference type="GO" id="GO:0016787">
    <property type="term" value="F:hydrolase activity"/>
    <property type="evidence" value="ECO:0007669"/>
    <property type="project" value="UniProtKB-KW"/>
</dbReference>
<comment type="caution">
    <text evidence="2">The sequence shown here is derived from an EMBL/GenBank/DDBJ whole genome shotgun (WGS) entry which is preliminary data.</text>
</comment>
<dbReference type="Pfam" id="PF01966">
    <property type="entry name" value="HD"/>
    <property type="match status" value="1"/>
</dbReference>
<evidence type="ECO:0000313" key="3">
    <source>
        <dbReference type="Proteomes" id="UP000217768"/>
    </source>
</evidence>
<accession>A0A2A2ZBI7</accession>
<evidence type="ECO:0000259" key="1">
    <source>
        <dbReference type="Pfam" id="PF01966"/>
    </source>
</evidence>
<dbReference type="EMBL" id="NSFD01000055">
    <property type="protein sequence ID" value="PBA23811.1"/>
    <property type="molecule type" value="Genomic_DNA"/>
</dbReference>
<dbReference type="AlphaFoldDB" id="A0A2A2ZBI7"/>
<organism evidence="2 3">
    <name type="scientific">Mycobacterium avium</name>
    <dbReference type="NCBI Taxonomy" id="1764"/>
    <lineage>
        <taxon>Bacteria</taxon>
        <taxon>Bacillati</taxon>
        <taxon>Actinomycetota</taxon>
        <taxon>Actinomycetes</taxon>
        <taxon>Mycobacteriales</taxon>
        <taxon>Mycobacteriaceae</taxon>
        <taxon>Mycobacterium</taxon>
        <taxon>Mycobacterium avium complex (MAC)</taxon>
    </lineage>
</organism>
<dbReference type="RefSeq" id="WP_095795205.1">
    <property type="nucleotide sequence ID" value="NZ_NSFD01000055.1"/>
</dbReference>
<name>A0A2A2ZBI7_MYCAV</name>
<protein>
    <submittedName>
        <fullName evidence="2">Phosphohydrolase</fullName>
    </submittedName>
</protein>
<evidence type="ECO:0000313" key="2">
    <source>
        <dbReference type="EMBL" id="PBA23811.1"/>
    </source>
</evidence>
<dbReference type="SUPFAM" id="SSF109604">
    <property type="entry name" value="HD-domain/PDEase-like"/>
    <property type="match status" value="1"/>
</dbReference>
<proteinExistence type="predicted"/>
<feature type="domain" description="HD" evidence="1">
    <location>
        <begin position="24"/>
        <end position="134"/>
    </location>
</feature>
<dbReference type="Proteomes" id="UP000217768">
    <property type="component" value="Unassembled WGS sequence"/>
</dbReference>
<gene>
    <name evidence="2" type="ORF">CKJ66_26530</name>
</gene>
<keyword evidence="2" id="KW-0378">Hydrolase</keyword>
<reference evidence="2 3" key="1">
    <citation type="submission" date="2017-08" db="EMBL/GenBank/DDBJ databases">
        <title>Phylogenetic analysis of Mycobacterium avium complex whole genomes.</title>
        <authorList>
            <person name="Caverly L.J."/>
            <person name="Spilker T."/>
            <person name="Lipuma J."/>
        </authorList>
    </citation>
    <scope>NUCLEOTIDE SEQUENCE [LARGE SCALE GENOMIC DNA]</scope>
    <source>
        <strain evidence="2 3">FLAC0165</strain>
    </source>
</reference>
<dbReference type="InterPro" id="IPR006674">
    <property type="entry name" value="HD_domain"/>
</dbReference>